<evidence type="ECO:0000256" key="1">
    <source>
        <dbReference type="ARBA" id="ARBA00004141"/>
    </source>
</evidence>
<dbReference type="Pfam" id="PF03600">
    <property type="entry name" value="CitMHS"/>
    <property type="match status" value="1"/>
</dbReference>
<feature type="transmembrane region" description="Helical" evidence="6">
    <location>
        <begin position="273"/>
        <end position="290"/>
    </location>
</feature>
<reference evidence="9" key="1">
    <citation type="journal article" date="2019" name="Int. J. Syst. Evol. Microbiol.">
        <title>The Global Catalogue of Microorganisms (GCM) 10K type strain sequencing project: providing services to taxonomists for standard genome sequencing and annotation.</title>
        <authorList>
            <consortium name="The Broad Institute Genomics Platform"/>
            <consortium name="The Broad Institute Genome Sequencing Center for Infectious Disease"/>
            <person name="Wu L."/>
            <person name="Ma J."/>
        </authorList>
    </citation>
    <scope>NUCLEOTIDE SEQUENCE [LARGE SCALE GENOMIC DNA]</scope>
    <source>
        <strain evidence="9">NBRC 106593</strain>
    </source>
</reference>
<comment type="subcellular location">
    <subcellularLocation>
        <location evidence="1">Membrane</location>
        <topology evidence="1">Multi-pass membrane protein</topology>
    </subcellularLocation>
</comment>
<keyword evidence="2" id="KW-0813">Transport</keyword>
<keyword evidence="4 6" id="KW-1133">Transmembrane helix</keyword>
<dbReference type="RefSeq" id="WP_377820472.1">
    <property type="nucleotide sequence ID" value="NZ_JBHSWJ010000002.1"/>
</dbReference>
<proteinExistence type="predicted"/>
<evidence type="ECO:0000313" key="8">
    <source>
        <dbReference type="EMBL" id="MFC6712994.1"/>
    </source>
</evidence>
<keyword evidence="9" id="KW-1185">Reference proteome</keyword>
<feature type="transmembrane region" description="Helical" evidence="6">
    <location>
        <begin position="56"/>
        <end position="80"/>
    </location>
</feature>
<accession>A0ABW2APV5</accession>
<feature type="transmembrane region" description="Helical" evidence="6">
    <location>
        <begin position="29"/>
        <end position="49"/>
    </location>
</feature>
<comment type="caution">
    <text evidence="8">The sequence shown here is derived from an EMBL/GenBank/DDBJ whole genome shotgun (WGS) entry which is preliminary data.</text>
</comment>
<evidence type="ECO:0000259" key="7">
    <source>
        <dbReference type="Pfam" id="PF03600"/>
    </source>
</evidence>
<sequence>MSFVQLLSLILLAGVLVIAIWRRINIGVLALAAAFPVMLISGVDADTLYKSFPGNLVVLIAGVSMLFAHLERSGALAVIVERVYATVGDRTWLLPWAGFFLAAAFSTAGAFSTAPIAFLVPMIAHVTTRYRASFLLCELGVIIGANSAGLSPLNPTGAVIKTAADKAGVHYNTWALWAASMGAAIIVVAVLQVIDRARARKGRQFAPEPAPAQDSSSASSATPAYAWASAVGLLAFVVCVVVFKTDVGITSMVVVVVLQLVFRPSERAILGRIPWPSILLLTGLLTYLGLMKDVGTMDSIERGLEHIGTGALLILVIAYITVLLCNIESSTIGIFGLMTPLVFVSFGDQAGLIWVLIAVCVPAALMVMNPIHVAGTLVIANTATKDQDRLFRYLLGTAVSLAIVVPAVLWVPAALLT</sequence>
<feature type="transmembrane region" description="Helical" evidence="6">
    <location>
        <begin position="351"/>
        <end position="378"/>
    </location>
</feature>
<evidence type="ECO:0000256" key="4">
    <source>
        <dbReference type="ARBA" id="ARBA00022989"/>
    </source>
</evidence>
<feature type="transmembrane region" description="Helical" evidence="6">
    <location>
        <begin position="92"/>
        <end position="120"/>
    </location>
</feature>
<keyword evidence="5 6" id="KW-0472">Membrane</keyword>
<dbReference type="Proteomes" id="UP001596356">
    <property type="component" value="Unassembled WGS sequence"/>
</dbReference>
<evidence type="ECO:0000256" key="6">
    <source>
        <dbReference type="SAM" id="Phobius"/>
    </source>
</evidence>
<keyword evidence="3 6" id="KW-0812">Transmembrane</keyword>
<dbReference type="EMBL" id="JBHSWJ010000002">
    <property type="protein sequence ID" value="MFC6712994.1"/>
    <property type="molecule type" value="Genomic_DNA"/>
</dbReference>
<feature type="transmembrane region" description="Helical" evidence="6">
    <location>
        <begin position="174"/>
        <end position="194"/>
    </location>
</feature>
<feature type="transmembrane region" description="Helical" evidence="6">
    <location>
        <begin position="311"/>
        <end position="339"/>
    </location>
</feature>
<evidence type="ECO:0000256" key="5">
    <source>
        <dbReference type="ARBA" id="ARBA00023136"/>
    </source>
</evidence>
<feature type="transmembrane region" description="Helical" evidence="6">
    <location>
        <begin position="390"/>
        <end position="411"/>
    </location>
</feature>
<protein>
    <submittedName>
        <fullName evidence="8">SLC13 family permease</fullName>
    </submittedName>
</protein>
<organism evidence="8 9">
    <name type="scientific">Branchiibius cervicis</name>
    <dbReference type="NCBI Taxonomy" id="908252"/>
    <lineage>
        <taxon>Bacteria</taxon>
        <taxon>Bacillati</taxon>
        <taxon>Actinomycetota</taxon>
        <taxon>Actinomycetes</taxon>
        <taxon>Micrococcales</taxon>
        <taxon>Dermacoccaceae</taxon>
        <taxon>Branchiibius</taxon>
    </lineage>
</organism>
<evidence type="ECO:0000256" key="2">
    <source>
        <dbReference type="ARBA" id="ARBA00022448"/>
    </source>
</evidence>
<name>A0ABW2APV5_9MICO</name>
<gene>
    <name evidence="8" type="ORF">ACFQBT_03695</name>
</gene>
<dbReference type="InterPro" id="IPR004680">
    <property type="entry name" value="Cit_transptr-like_dom"/>
</dbReference>
<evidence type="ECO:0000256" key="3">
    <source>
        <dbReference type="ARBA" id="ARBA00022692"/>
    </source>
</evidence>
<feature type="transmembrane region" description="Helical" evidence="6">
    <location>
        <begin position="224"/>
        <end position="243"/>
    </location>
</feature>
<evidence type="ECO:0000313" key="9">
    <source>
        <dbReference type="Proteomes" id="UP001596356"/>
    </source>
</evidence>
<feature type="domain" description="Citrate transporter-like" evidence="7">
    <location>
        <begin position="17"/>
        <end position="358"/>
    </location>
</feature>